<accession>A0A7S0RZ61</accession>
<dbReference type="GO" id="GO:0070180">
    <property type="term" value="F:large ribosomal subunit rRNA binding"/>
    <property type="evidence" value="ECO:0007669"/>
    <property type="project" value="TreeGrafter"/>
</dbReference>
<comment type="similarity">
    <text evidence="1 4">Belongs to the universal ribosomal protein uL14 family.</text>
</comment>
<dbReference type="AlphaFoldDB" id="A0A7S0RZ61"/>
<gene>
    <name evidence="5" type="ORF">CLEI1391_LOCUS15711</name>
</gene>
<evidence type="ECO:0000256" key="4">
    <source>
        <dbReference type="RuleBase" id="RU003949"/>
    </source>
</evidence>
<dbReference type="Pfam" id="PF00238">
    <property type="entry name" value="Ribosomal_L14"/>
    <property type="match status" value="1"/>
</dbReference>
<dbReference type="GO" id="GO:0006412">
    <property type="term" value="P:translation"/>
    <property type="evidence" value="ECO:0007669"/>
    <property type="project" value="InterPro"/>
</dbReference>
<evidence type="ECO:0000256" key="2">
    <source>
        <dbReference type="ARBA" id="ARBA00022980"/>
    </source>
</evidence>
<evidence type="ECO:0000313" key="5">
    <source>
        <dbReference type="EMBL" id="CAD8691528.1"/>
    </source>
</evidence>
<evidence type="ECO:0000256" key="3">
    <source>
        <dbReference type="ARBA" id="ARBA00023274"/>
    </source>
</evidence>
<dbReference type="GO" id="GO:0003735">
    <property type="term" value="F:structural constituent of ribosome"/>
    <property type="evidence" value="ECO:0007669"/>
    <property type="project" value="InterPro"/>
</dbReference>
<name>A0A7S0RZ61_9CHLO</name>
<dbReference type="CDD" id="cd00337">
    <property type="entry name" value="Ribosomal_uL14"/>
    <property type="match status" value="1"/>
</dbReference>
<dbReference type="InterPro" id="IPR019972">
    <property type="entry name" value="Ribosomal_uL14_CS"/>
</dbReference>
<dbReference type="SUPFAM" id="SSF50193">
    <property type="entry name" value="Ribosomal protein L14"/>
    <property type="match status" value="1"/>
</dbReference>
<dbReference type="HAMAP" id="MF_01367">
    <property type="entry name" value="Ribosomal_uL14"/>
    <property type="match status" value="1"/>
</dbReference>
<keyword evidence="2 4" id="KW-0689">Ribosomal protein</keyword>
<evidence type="ECO:0000256" key="1">
    <source>
        <dbReference type="ARBA" id="ARBA00010745"/>
    </source>
</evidence>
<dbReference type="GO" id="GO:0005762">
    <property type="term" value="C:mitochondrial large ribosomal subunit"/>
    <property type="evidence" value="ECO:0007669"/>
    <property type="project" value="TreeGrafter"/>
</dbReference>
<reference evidence="5" key="1">
    <citation type="submission" date="2021-01" db="EMBL/GenBank/DDBJ databases">
        <authorList>
            <person name="Corre E."/>
            <person name="Pelletier E."/>
            <person name="Niang G."/>
            <person name="Scheremetjew M."/>
            <person name="Finn R."/>
            <person name="Kale V."/>
            <person name="Holt S."/>
            <person name="Cochrane G."/>
            <person name="Meng A."/>
            <person name="Brown T."/>
            <person name="Cohen L."/>
        </authorList>
    </citation>
    <scope>NUCLEOTIDE SEQUENCE</scope>
    <source>
        <strain evidence="5">SAG 11-49</strain>
    </source>
</reference>
<dbReference type="PANTHER" id="PTHR11761:SF3">
    <property type="entry name" value="LARGE RIBOSOMAL SUBUNIT PROTEIN UL14M"/>
    <property type="match status" value="1"/>
</dbReference>
<evidence type="ECO:0008006" key="6">
    <source>
        <dbReference type="Google" id="ProtNLM"/>
    </source>
</evidence>
<dbReference type="SMART" id="SM01374">
    <property type="entry name" value="Ribosomal_L14"/>
    <property type="match status" value="1"/>
</dbReference>
<dbReference type="Gene3D" id="2.40.150.20">
    <property type="entry name" value="Ribosomal protein L14"/>
    <property type="match status" value="1"/>
</dbReference>
<protein>
    <recommendedName>
        <fullName evidence="6">Ribosomal protein L14</fullName>
    </recommendedName>
</protein>
<keyword evidence="3 4" id="KW-0687">Ribonucleoprotein</keyword>
<proteinExistence type="inferred from homology"/>
<dbReference type="PROSITE" id="PS00049">
    <property type="entry name" value="RIBOSOMAL_L14"/>
    <property type="match status" value="1"/>
</dbReference>
<sequence>MIPKGAFLKVVDNSGAKLAQVIGSYGHIGQFAGIGNVVKVAIKEAKGDKVPAGTMKKAVIVETKYPTHRKNGSHFQYMRNSCVLLSDKGTPVGNRIRSLLSYEFFKPRWKRLSVLGKRMF</sequence>
<dbReference type="InterPro" id="IPR036853">
    <property type="entry name" value="Ribosomal_uL14_sf"/>
</dbReference>
<dbReference type="EMBL" id="HBFB01028088">
    <property type="protein sequence ID" value="CAD8691528.1"/>
    <property type="molecule type" value="Transcribed_RNA"/>
</dbReference>
<dbReference type="InterPro" id="IPR000218">
    <property type="entry name" value="Ribosomal_uL14"/>
</dbReference>
<organism evidence="5">
    <name type="scientific">Chlamydomonas leiostraca</name>
    <dbReference type="NCBI Taxonomy" id="1034604"/>
    <lineage>
        <taxon>Eukaryota</taxon>
        <taxon>Viridiplantae</taxon>
        <taxon>Chlorophyta</taxon>
        <taxon>core chlorophytes</taxon>
        <taxon>Chlorophyceae</taxon>
        <taxon>CS clade</taxon>
        <taxon>Chlamydomonadales</taxon>
        <taxon>Chlamydomonadaceae</taxon>
        <taxon>Chlamydomonas</taxon>
    </lineage>
</organism>
<dbReference type="PANTHER" id="PTHR11761">
    <property type="entry name" value="50S/60S RIBOSOMAL PROTEIN L14/L23"/>
    <property type="match status" value="1"/>
</dbReference>